<dbReference type="InterPro" id="IPR027417">
    <property type="entry name" value="P-loop_NTPase"/>
</dbReference>
<dbReference type="EMBL" id="MT142289">
    <property type="protein sequence ID" value="QJA77559.1"/>
    <property type="molecule type" value="Genomic_DNA"/>
</dbReference>
<sequence>MLHIDVARCMVDFPYYTASLLKIRPKKAGLIPLVLNEPQMRLHSVLEDLRQRSRLQRVIVLKARQEGISTYAEARMFWAAHFVENTRNVVIAHEKESGASIFGMCRLYYEELPPKLRPMTRYSSKKELVFENPDAKERYKNPGMRSGIEVLTAGKKNVGRGTTIHNLHCSELASWPFANDVVPALLPTVPKTDQSLVVYESTAKGVGNYFHKEWLRATEGESNFAPFFLSWFDLAEYSREFNTIKEKAAFKERLNDEEKELMHVHSLSLEQLYWRRLQIADLQGDVELFRQEYPSTAEEAFLVSGSPVFDRHKLRMLSIKCKPPIFRGTVTDRGLVGDEYGSLKLWKYPEPGGIYSLGVDVADGGEGGDYSCIEVWKKLPSPYVAEQAAEWHGHIDPYNFAHVVGKLGQLYNDALVGIETNAHGLATQQELQRDYWNLYQQEHFDRYKNTLLNKIGWETTQRTKKLLISFGTHCISDMTILVHSEDFVREAMTFVRDETGGASASGNGYDDRIMAGLIGLFIMHQTIEAEPSETLEPRLESRGIIVPKSYFIDAEFSKLLEYGKYGDYEQSWLNY</sequence>
<dbReference type="Gene3D" id="3.40.50.300">
    <property type="entry name" value="P-loop containing nucleotide triphosphate hydrolases"/>
    <property type="match status" value="1"/>
</dbReference>
<dbReference type="AlphaFoldDB" id="A0A6M3K704"/>
<protein>
    <submittedName>
        <fullName evidence="1">Putative terminase</fullName>
    </submittedName>
</protein>
<dbReference type="Gene3D" id="3.30.420.240">
    <property type="match status" value="1"/>
</dbReference>
<name>A0A6M3K704_9ZZZZ</name>
<evidence type="ECO:0000313" key="1">
    <source>
        <dbReference type="EMBL" id="QJA77559.1"/>
    </source>
</evidence>
<proteinExistence type="predicted"/>
<organism evidence="1">
    <name type="scientific">viral metagenome</name>
    <dbReference type="NCBI Taxonomy" id="1070528"/>
    <lineage>
        <taxon>unclassified sequences</taxon>
        <taxon>metagenomes</taxon>
        <taxon>organismal metagenomes</taxon>
    </lineage>
</organism>
<gene>
    <name evidence="1" type="ORF">MM415A01281_0013</name>
</gene>
<reference evidence="1" key="1">
    <citation type="submission" date="2020-03" db="EMBL/GenBank/DDBJ databases">
        <title>The deep terrestrial virosphere.</title>
        <authorList>
            <person name="Holmfeldt K."/>
            <person name="Nilsson E."/>
            <person name="Simone D."/>
            <person name="Lopez-Fernandez M."/>
            <person name="Wu X."/>
            <person name="de Brujin I."/>
            <person name="Lundin D."/>
            <person name="Andersson A."/>
            <person name="Bertilsson S."/>
            <person name="Dopson M."/>
        </authorList>
    </citation>
    <scope>NUCLEOTIDE SEQUENCE</scope>
    <source>
        <strain evidence="1">MM415A01281</strain>
    </source>
</reference>
<accession>A0A6M3K704</accession>